<sequence length="483" mass="55391">MNLSKEVYKEFKKYPEKILQFGEGNFLRAFVDWKVDKMNKEADFNSGVVVVQPLENGLIDMLNKQDGLYTLYLNGIKDGKVASEHSVINCITRGINTYTKYDEYLSVAENPELRFVISNTTEAGIAFDEKDQLEDRPQKSFPGKLTALLYHRYKTFNGDKEKGFIFIPCELIEKNGDKLKETILKFIELWKLEEGFKQWIEEGNTFCNSLVDRIVPGYPRERIQEINSELGYEDNLVVEAEPFHLWVIEGPVWVKDEFPTDKVGLNVLFVDDMTPYRTRKVRILNGAHTSMVPVAYLYGIDTVREAVEDDIIGKFTKDTIFEEIIPTLDLPQEELEAFANAVLDRFRNPFIKHELMSISLNSMSKFETRVLPSILEYQNRKEQLPQKLTFSLAALIAFYKGERNGEKIALADDAEILVQYESLWANYDGSQGQLKTIAETILANEKVWKMDLNQVVGLTDAVTAHLVKIQELGMKKAVLGVMN</sequence>
<evidence type="ECO:0000256" key="1">
    <source>
        <dbReference type="ARBA" id="ARBA00023002"/>
    </source>
</evidence>
<name>A0A239AMB2_9FIRM</name>
<dbReference type="PANTHER" id="PTHR30524">
    <property type="entry name" value="MANNITOL-1-PHOSPHATE 5-DEHYDROGENASE"/>
    <property type="match status" value="1"/>
</dbReference>
<gene>
    <name evidence="4" type="primary">uxaB</name>
    <name evidence="7" type="ORF">SAMN05446037_1002143</name>
</gene>
<dbReference type="Proteomes" id="UP000198304">
    <property type="component" value="Unassembled WGS sequence"/>
</dbReference>
<comment type="similarity">
    <text evidence="4">Belongs to the mannitol dehydrogenase family. UxaB subfamily.</text>
</comment>
<dbReference type="EC" id="1.1.1.58" evidence="4"/>
<dbReference type="EMBL" id="FZOJ01000002">
    <property type="protein sequence ID" value="SNR96826.1"/>
    <property type="molecule type" value="Genomic_DNA"/>
</dbReference>
<dbReference type="InterPro" id="IPR013131">
    <property type="entry name" value="Mannitol_DH_N"/>
</dbReference>
<dbReference type="Gene3D" id="1.10.1040.10">
    <property type="entry name" value="N-(1-d-carboxylethyl)-l-norvaline Dehydrogenase, domain 2"/>
    <property type="match status" value="1"/>
</dbReference>
<dbReference type="OrthoDB" id="9768714at2"/>
<dbReference type="InterPro" id="IPR008927">
    <property type="entry name" value="6-PGluconate_DH-like_C_sf"/>
</dbReference>
<dbReference type="GO" id="GO:0005829">
    <property type="term" value="C:cytosol"/>
    <property type="evidence" value="ECO:0007669"/>
    <property type="project" value="TreeGrafter"/>
</dbReference>
<dbReference type="SUPFAM" id="SSF51735">
    <property type="entry name" value="NAD(P)-binding Rossmann-fold domains"/>
    <property type="match status" value="1"/>
</dbReference>
<dbReference type="InterPro" id="IPR036291">
    <property type="entry name" value="NAD(P)-bd_dom_sf"/>
</dbReference>
<dbReference type="InterPro" id="IPR023668">
    <property type="entry name" value="Altronate_OxRdtase"/>
</dbReference>
<comment type="catalytic activity">
    <reaction evidence="4">
        <text>D-altronate + NAD(+) = keto-D-tagaturonate + NADH + H(+)</text>
        <dbReference type="Rhea" id="RHEA:17813"/>
        <dbReference type="ChEBI" id="CHEBI:15378"/>
        <dbReference type="ChEBI" id="CHEBI:17360"/>
        <dbReference type="ChEBI" id="CHEBI:17886"/>
        <dbReference type="ChEBI" id="CHEBI:57540"/>
        <dbReference type="ChEBI" id="CHEBI:57945"/>
        <dbReference type="EC" id="1.1.1.58"/>
    </reaction>
</comment>
<dbReference type="PRINTS" id="PR00084">
    <property type="entry name" value="MTLDHDRGNASE"/>
</dbReference>
<dbReference type="InterPro" id="IPR000669">
    <property type="entry name" value="Mannitol_DH"/>
</dbReference>
<dbReference type="InterPro" id="IPR013328">
    <property type="entry name" value="6PGD_dom2"/>
</dbReference>
<dbReference type="UniPathway" id="UPA00246"/>
<dbReference type="PANTHER" id="PTHR30524:SF0">
    <property type="entry name" value="ALTRONATE OXIDOREDUCTASE-RELATED"/>
    <property type="match status" value="1"/>
</dbReference>
<protein>
    <recommendedName>
        <fullName evidence="4">Altronate oxidoreductase</fullName>
        <ecNumber evidence="4">1.1.1.58</ecNumber>
    </recommendedName>
    <alternativeName>
        <fullName evidence="4">Tagaturonate dehydrogenase</fullName>
    </alternativeName>
    <alternativeName>
        <fullName evidence="4">Tagaturonate reductase</fullName>
    </alternativeName>
</protein>
<evidence type="ECO:0000256" key="4">
    <source>
        <dbReference type="HAMAP-Rule" id="MF_00670"/>
    </source>
</evidence>
<evidence type="ECO:0000313" key="8">
    <source>
        <dbReference type="Proteomes" id="UP000198304"/>
    </source>
</evidence>
<dbReference type="Pfam" id="PF08125">
    <property type="entry name" value="Mannitol_dh_C"/>
    <property type="match status" value="1"/>
</dbReference>
<dbReference type="RefSeq" id="WP_089281335.1">
    <property type="nucleotide sequence ID" value="NZ_FZOJ01000002.1"/>
</dbReference>
<dbReference type="GO" id="GO:0019592">
    <property type="term" value="P:mannitol catabolic process"/>
    <property type="evidence" value="ECO:0007669"/>
    <property type="project" value="TreeGrafter"/>
</dbReference>
<dbReference type="GO" id="GO:0019698">
    <property type="term" value="P:D-galacturonate catabolic process"/>
    <property type="evidence" value="ECO:0007669"/>
    <property type="project" value="TreeGrafter"/>
</dbReference>
<dbReference type="HAMAP" id="MF_00670">
    <property type="entry name" value="Altron_oxidoreduct"/>
    <property type="match status" value="1"/>
</dbReference>
<feature type="domain" description="Mannitol dehydrogenase N-terminal" evidence="5">
    <location>
        <begin position="16"/>
        <end position="253"/>
    </location>
</feature>
<keyword evidence="1 4" id="KW-0560">Oxidoreductase</keyword>
<evidence type="ECO:0000256" key="2">
    <source>
        <dbReference type="ARBA" id="ARBA00023027"/>
    </source>
</evidence>
<proteinExistence type="inferred from homology"/>
<comment type="pathway">
    <text evidence="4">Carbohydrate metabolism; pentose and glucuronate interconversion.</text>
</comment>
<evidence type="ECO:0000259" key="5">
    <source>
        <dbReference type="Pfam" id="PF01232"/>
    </source>
</evidence>
<evidence type="ECO:0000256" key="3">
    <source>
        <dbReference type="ARBA" id="ARBA00048615"/>
    </source>
</evidence>
<dbReference type="InterPro" id="IPR013118">
    <property type="entry name" value="Mannitol_DH_C"/>
</dbReference>
<comment type="catalytic activity">
    <reaction evidence="3">
        <text>D-mannitol 1-phosphate + NAD(+) = beta-D-fructose 6-phosphate + NADH + H(+)</text>
        <dbReference type="Rhea" id="RHEA:19661"/>
        <dbReference type="ChEBI" id="CHEBI:15378"/>
        <dbReference type="ChEBI" id="CHEBI:57540"/>
        <dbReference type="ChEBI" id="CHEBI:57634"/>
        <dbReference type="ChEBI" id="CHEBI:57945"/>
        <dbReference type="ChEBI" id="CHEBI:61381"/>
        <dbReference type="EC" id="1.1.1.17"/>
    </reaction>
</comment>
<evidence type="ECO:0000313" key="7">
    <source>
        <dbReference type="EMBL" id="SNR96826.1"/>
    </source>
</evidence>
<keyword evidence="8" id="KW-1185">Reference proteome</keyword>
<feature type="domain" description="Mannitol dehydrogenase C-terminal" evidence="6">
    <location>
        <begin position="272"/>
        <end position="469"/>
    </location>
</feature>
<dbReference type="GO" id="GO:0008926">
    <property type="term" value="F:mannitol-1-phosphate 5-dehydrogenase activity"/>
    <property type="evidence" value="ECO:0007669"/>
    <property type="project" value="UniProtKB-EC"/>
</dbReference>
<accession>A0A239AMB2</accession>
<dbReference type="SUPFAM" id="SSF48179">
    <property type="entry name" value="6-phosphogluconate dehydrogenase C-terminal domain-like"/>
    <property type="match status" value="1"/>
</dbReference>
<evidence type="ECO:0000259" key="6">
    <source>
        <dbReference type="Pfam" id="PF08125"/>
    </source>
</evidence>
<dbReference type="Pfam" id="PF01232">
    <property type="entry name" value="Mannitol_dh"/>
    <property type="match status" value="1"/>
</dbReference>
<reference evidence="8" key="1">
    <citation type="submission" date="2017-06" db="EMBL/GenBank/DDBJ databases">
        <authorList>
            <person name="Varghese N."/>
            <person name="Submissions S."/>
        </authorList>
    </citation>
    <scope>NUCLEOTIDE SEQUENCE [LARGE SCALE GENOMIC DNA]</scope>
    <source>
        <strain evidence="8">SCA</strain>
    </source>
</reference>
<dbReference type="Gene3D" id="3.40.50.720">
    <property type="entry name" value="NAD(P)-binding Rossmann-like Domain"/>
    <property type="match status" value="1"/>
</dbReference>
<dbReference type="AlphaFoldDB" id="A0A239AMB2"/>
<dbReference type="NCBIfam" id="NF002969">
    <property type="entry name" value="PRK03643.1"/>
    <property type="match status" value="1"/>
</dbReference>
<organism evidence="7 8">
    <name type="scientific">Anaerovirgula multivorans</name>
    <dbReference type="NCBI Taxonomy" id="312168"/>
    <lineage>
        <taxon>Bacteria</taxon>
        <taxon>Bacillati</taxon>
        <taxon>Bacillota</taxon>
        <taxon>Clostridia</taxon>
        <taxon>Peptostreptococcales</taxon>
        <taxon>Natronincolaceae</taxon>
        <taxon>Anaerovirgula</taxon>
    </lineage>
</organism>
<feature type="binding site" evidence="4">
    <location>
        <begin position="18"/>
        <end position="29"/>
    </location>
    <ligand>
        <name>NAD(+)</name>
        <dbReference type="ChEBI" id="CHEBI:57540"/>
    </ligand>
</feature>
<keyword evidence="2 4" id="KW-0520">NAD</keyword>
<dbReference type="GO" id="GO:0009026">
    <property type="term" value="F:tagaturonate reductase activity"/>
    <property type="evidence" value="ECO:0007669"/>
    <property type="project" value="UniProtKB-UniRule"/>
</dbReference>